<evidence type="ECO:0000256" key="7">
    <source>
        <dbReference type="SAM" id="SignalP"/>
    </source>
</evidence>
<evidence type="ECO:0000259" key="8">
    <source>
        <dbReference type="Pfam" id="PF00746"/>
    </source>
</evidence>
<evidence type="ECO:0000256" key="3">
    <source>
        <dbReference type="ARBA" id="ARBA00022729"/>
    </source>
</evidence>
<feature type="compositionally biased region" description="Acidic residues" evidence="5">
    <location>
        <begin position="164"/>
        <end position="174"/>
    </location>
</feature>
<evidence type="ECO:0000256" key="4">
    <source>
        <dbReference type="ARBA" id="ARBA00023088"/>
    </source>
</evidence>
<keyword evidence="2" id="KW-0964">Secreted</keyword>
<organism evidence="9 10">
    <name type="scientific">Glycomyces harbinensis</name>
    <dbReference type="NCBI Taxonomy" id="58114"/>
    <lineage>
        <taxon>Bacteria</taxon>
        <taxon>Bacillati</taxon>
        <taxon>Actinomycetota</taxon>
        <taxon>Actinomycetes</taxon>
        <taxon>Glycomycetales</taxon>
        <taxon>Glycomycetaceae</taxon>
        <taxon>Glycomyces</taxon>
    </lineage>
</organism>
<evidence type="ECO:0000313" key="9">
    <source>
        <dbReference type="EMBL" id="SDE40695.1"/>
    </source>
</evidence>
<keyword evidence="1" id="KW-0134">Cell wall</keyword>
<dbReference type="NCBIfam" id="TIGR01167">
    <property type="entry name" value="LPXTG_anchor"/>
    <property type="match status" value="1"/>
</dbReference>
<feature type="domain" description="Gram-positive cocci surface proteins LPxTG" evidence="8">
    <location>
        <begin position="289"/>
        <end position="322"/>
    </location>
</feature>
<feature type="region of interest" description="Disordered" evidence="5">
    <location>
        <begin position="138"/>
        <end position="292"/>
    </location>
</feature>
<feature type="compositionally biased region" description="Low complexity" evidence="5">
    <location>
        <begin position="175"/>
        <end position="252"/>
    </location>
</feature>
<sequence>MKLTRRHKTIGIGAAAGIAGAVALAFAVPALADDDATIGINPGNVPATAAGFGDRSCDQIPEGTADWLDGWVFVLPNSVPAEGNFHYIEAVFQDEDGNVLRYNTADDGGIVDGSGDNKAYIITPAGLTLIDAEATVDLEDDGGGNGNGGGKEPRFNLTHTCPATEDEPGEETPSEEPTSPSEEPSSPTEEPSSPTEEPSSPTEEPTSPTDETPSPTEESTTSEEPSSPTEEPTTESEAPTSATEEPTTPGEETSTEVEESSSPAESSSEPAASNSAPGEASTSPAGSFLPTTGSSLTFVLVAAGALVIAGGVILAFMRRRREPEEG</sequence>
<dbReference type="Proteomes" id="UP000198949">
    <property type="component" value="Unassembled WGS sequence"/>
</dbReference>
<keyword evidence="6" id="KW-0812">Transmembrane</keyword>
<keyword evidence="10" id="KW-1185">Reference proteome</keyword>
<proteinExistence type="predicted"/>
<gene>
    <name evidence="9" type="ORF">SAMN05216270_12081</name>
</gene>
<feature type="transmembrane region" description="Helical" evidence="6">
    <location>
        <begin position="296"/>
        <end position="317"/>
    </location>
</feature>
<accession>A0A1G7CQC3</accession>
<dbReference type="InterPro" id="IPR019931">
    <property type="entry name" value="LPXTG_anchor"/>
</dbReference>
<dbReference type="STRING" id="58114.SAMN05216270_12081"/>
<feature type="signal peptide" evidence="7">
    <location>
        <begin position="1"/>
        <end position="32"/>
    </location>
</feature>
<keyword evidence="6" id="KW-1133">Transmembrane helix</keyword>
<evidence type="ECO:0000256" key="1">
    <source>
        <dbReference type="ARBA" id="ARBA00022512"/>
    </source>
</evidence>
<evidence type="ECO:0000256" key="5">
    <source>
        <dbReference type="SAM" id="MobiDB-lite"/>
    </source>
</evidence>
<keyword evidence="3 7" id="KW-0732">Signal</keyword>
<keyword evidence="6" id="KW-0472">Membrane</keyword>
<protein>
    <submittedName>
        <fullName evidence="9">LPXTG-motif cell wall anchor domain-containing protein</fullName>
    </submittedName>
</protein>
<dbReference type="Pfam" id="PF00746">
    <property type="entry name" value="Gram_pos_anchor"/>
    <property type="match status" value="1"/>
</dbReference>
<keyword evidence="4" id="KW-0572">Peptidoglycan-anchor</keyword>
<evidence type="ECO:0000256" key="2">
    <source>
        <dbReference type="ARBA" id="ARBA00022525"/>
    </source>
</evidence>
<name>A0A1G7CQC3_9ACTN</name>
<dbReference type="OrthoDB" id="3404609at2"/>
<dbReference type="RefSeq" id="WP_091040181.1">
    <property type="nucleotide sequence ID" value="NZ_FNAD01000020.1"/>
</dbReference>
<reference evidence="10" key="1">
    <citation type="submission" date="2016-10" db="EMBL/GenBank/DDBJ databases">
        <authorList>
            <person name="Varghese N."/>
            <person name="Submissions S."/>
        </authorList>
    </citation>
    <scope>NUCLEOTIDE SEQUENCE [LARGE SCALE GENOMIC DNA]</scope>
    <source>
        <strain evidence="10">CGMCC 4.3516</strain>
    </source>
</reference>
<dbReference type="AlphaFoldDB" id="A0A1G7CQC3"/>
<feature type="compositionally biased region" description="Low complexity" evidence="5">
    <location>
        <begin position="260"/>
        <end position="281"/>
    </location>
</feature>
<dbReference type="EMBL" id="FNAD01000020">
    <property type="protein sequence ID" value="SDE40695.1"/>
    <property type="molecule type" value="Genomic_DNA"/>
</dbReference>
<feature type="compositionally biased region" description="Polar residues" evidence="5">
    <location>
        <begin position="282"/>
        <end position="292"/>
    </location>
</feature>
<feature type="chain" id="PRO_5011528881" evidence="7">
    <location>
        <begin position="33"/>
        <end position="326"/>
    </location>
</feature>
<evidence type="ECO:0000313" key="10">
    <source>
        <dbReference type="Proteomes" id="UP000198949"/>
    </source>
</evidence>
<evidence type="ECO:0000256" key="6">
    <source>
        <dbReference type="SAM" id="Phobius"/>
    </source>
</evidence>